<accession>A0A1Q9LTT9</accession>
<dbReference type="Gene3D" id="2.30.39.10">
    <property type="entry name" value="Alpha-1-antitrypsin, domain 1"/>
    <property type="match status" value="2"/>
</dbReference>
<dbReference type="InterPro" id="IPR036186">
    <property type="entry name" value="Serpin_sf"/>
</dbReference>
<comment type="caution">
    <text evidence="3">The sequence shown here is derived from an EMBL/GenBank/DDBJ whole genome shotgun (WGS) entry which is preliminary data.</text>
</comment>
<evidence type="ECO:0000259" key="2">
    <source>
        <dbReference type="SMART" id="SM00093"/>
    </source>
</evidence>
<dbReference type="STRING" id="1193682.BJP25_06635"/>
<dbReference type="OrthoDB" id="9764871at2"/>
<dbReference type="GO" id="GO:0004867">
    <property type="term" value="F:serine-type endopeptidase inhibitor activity"/>
    <property type="evidence" value="ECO:0007669"/>
    <property type="project" value="InterPro"/>
</dbReference>
<dbReference type="GO" id="GO:0005615">
    <property type="term" value="C:extracellular space"/>
    <property type="evidence" value="ECO:0007669"/>
    <property type="project" value="InterPro"/>
</dbReference>
<dbReference type="InterPro" id="IPR023796">
    <property type="entry name" value="Serpin_dom"/>
</dbReference>
<dbReference type="InterPro" id="IPR042178">
    <property type="entry name" value="Serpin_sf_1"/>
</dbReference>
<dbReference type="Proteomes" id="UP000186040">
    <property type="component" value="Unassembled WGS sequence"/>
</dbReference>
<dbReference type="RefSeq" id="WP_075972860.1">
    <property type="nucleotide sequence ID" value="NZ_MKQR01000002.1"/>
</dbReference>
<dbReference type="AlphaFoldDB" id="A0A1Q9LTT9"/>
<dbReference type="InterPro" id="IPR023795">
    <property type="entry name" value="Serpin_CS"/>
</dbReference>
<name>A0A1Q9LTT9_9PSEU</name>
<keyword evidence="4" id="KW-1185">Reference proteome</keyword>
<proteinExistence type="inferred from homology"/>
<protein>
    <recommendedName>
        <fullName evidence="2">Serpin domain-containing protein</fullName>
    </recommendedName>
</protein>
<dbReference type="InterPro" id="IPR000215">
    <property type="entry name" value="Serpin_fam"/>
</dbReference>
<dbReference type="InterPro" id="IPR042185">
    <property type="entry name" value="Serpin_sf_2"/>
</dbReference>
<dbReference type="EMBL" id="MKQR01000002">
    <property type="protein sequence ID" value="OLR95419.1"/>
    <property type="molecule type" value="Genomic_DNA"/>
</dbReference>
<feature type="domain" description="Serpin" evidence="2">
    <location>
        <begin position="8"/>
        <end position="356"/>
    </location>
</feature>
<dbReference type="Pfam" id="PF00079">
    <property type="entry name" value="Serpin"/>
    <property type="match status" value="1"/>
</dbReference>
<dbReference type="CDD" id="cd19590">
    <property type="entry name" value="serpin_thermopin-like"/>
    <property type="match status" value="1"/>
</dbReference>
<dbReference type="SUPFAM" id="SSF56574">
    <property type="entry name" value="Serpins"/>
    <property type="match status" value="1"/>
</dbReference>
<reference evidence="3 4" key="1">
    <citation type="submission" date="2016-10" db="EMBL/GenBank/DDBJ databases">
        <title>The Draft Genome Sequence of Actinokineospora bangkokensis 44EHWT reveals the biosynthetic pathway of antifungal compounds Thailandins with unusual extender unit butylmalonyl-CoA.</title>
        <authorList>
            <person name="Greule A."/>
            <person name="Intra B."/>
            <person name="Flemming S."/>
            <person name="Rommel M.G."/>
            <person name="Panbangred W."/>
            <person name="Bechthold A."/>
        </authorList>
    </citation>
    <scope>NUCLEOTIDE SEQUENCE [LARGE SCALE GENOMIC DNA]</scope>
    <source>
        <strain evidence="3 4">44EHW</strain>
    </source>
</reference>
<evidence type="ECO:0000313" key="3">
    <source>
        <dbReference type="EMBL" id="OLR95419.1"/>
    </source>
</evidence>
<sequence>MGHLDYTLALHAALAPDPAEQVCWSPFSVASALGLVTAGAAGPTRDELVRLLGDPEQLLADLDSASDLTERGSGDDPPVIAVANTLWVDAAVGVHEDFAARLSGGVRGAPFKAEPDKARQDINADVAETTRGLIPELLAPGAITAKTMSALVNALYLKCAWEHSFTGGTDDQPFHAPGGDVTVPTMHLSEHLEYKALRGWRVVHLPAEGGVEAVVLLPDDDLADAEARLTPDLLDQLLTEPRQAQVDLSLPKLSLRTQAELSTAVHSLGVETVFGDEADLSGISPDPLAVEDILHEAVLRVDEDGFEGAAATAVLMRLTSILDAKKVRVVVDRPFLFLVRHRETGAVYFLARVTDPSLGESDDGRGVSG</sequence>
<evidence type="ECO:0000256" key="1">
    <source>
        <dbReference type="RuleBase" id="RU000411"/>
    </source>
</evidence>
<dbReference type="Gene3D" id="3.30.497.10">
    <property type="entry name" value="Antithrombin, subunit I, domain 2"/>
    <property type="match status" value="1"/>
</dbReference>
<evidence type="ECO:0000313" key="4">
    <source>
        <dbReference type="Proteomes" id="UP000186040"/>
    </source>
</evidence>
<dbReference type="SMART" id="SM00093">
    <property type="entry name" value="SERPIN"/>
    <property type="match status" value="1"/>
</dbReference>
<dbReference type="PROSITE" id="PS00284">
    <property type="entry name" value="SERPIN"/>
    <property type="match status" value="1"/>
</dbReference>
<dbReference type="PANTHER" id="PTHR11461:SF211">
    <property type="entry name" value="GH10112P-RELATED"/>
    <property type="match status" value="1"/>
</dbReference>
<organism evidence="3 4">
    <name type="scientific">Actinokineospora bangkokensis</name>
    <dbReference type="NCBI Taxonomy" id="1193682"/>
    <lineage>
        <taxon>Bacteria</taxon>
        <taxon>Bacillati</taxon>
        <taxon>Actinomycetota</taxon>
        <taxon>Actinomycetes</taxon>
        <taxon>Pseudonocardiales</taxon>
        <taxon>Pseudonocardiaceae</taxon>
        <taxon>Actinokineospora</taxon>
    </lineage>
</organism>
<comment type="similarity">
    <text evidence="1">Belongs to the serpin family.</text>
</comment>
<gene>
    <name evidence="3" type="ORF">BJP25_06635</name>
</gene>
<dbReference type="PANTHER" id="PTHR11461">
    <property type="entry name" value="SERINE PROTEASE INHIBITOR, SERPIN"/>
    <property type="match status" value="1"/>
</dbReference>